<dbReference type="AlphaFoldDB" id="D0LJP1"/>
<evidence type="ECO:0000313" key="4">
    <source>
        <dbReference type="EMBL" id="ACY16615.1"/>
    </source>
</evidence>
<dbReference type="PANTHER" id="PTHR43153">
    <property type="entry name" value="ELECTRON TRANSFER FLAVOPROTEIN ALPHA"/>
    <property type="match status" value="1"/>
</dbReference>
<proteinExistence type="inferred from homology"/>
<dbReference type="InterPro" id="IPR014730">
    <property type="entry name" value="ETF_a/b_N"/>
</dbReference>
<evidence type="ECO:0000313" key="5">
    <source>
        <dbReference type="Proteomes" id="UP000001880"/>
    </source>
</evidence>
<protein>
    <submittedName>
        <fullName evidence="4">Electron transfer flavoprotein alpha subunit</fullName>
    </submittedName>
</protein>
<name>D0LJP1_HALO1</name>
<dbReference type="SUPFAM" id="SSF52467">
    <property type="entry name" value="DHS-like NAD/FAD-binding domain"/>
    <property type="match status" value="1"/>
</dbReference>
<evidence type="ECO:0000256" key="2">
    <source>
        <dbReference type="ARBA" id="ARBA00022982"/>
    </source>
</evidence>
<dbReference type="Pfam" id="PF01012">
    <property type="entry name" value="ETF"/>
    <property type="match status" value="1"/>
</dbReference>
<evidence type="ECO:0000256" key="1">
    <source>
        <dbReference type="ARBA" id="ARBA00005817"/>
    </source>
</evidence>
<dbReference type="InterPro" id="IPR014731">
    <property type="entry name" value="ETF_asu_C"/>
</dbReference>
<dbReference type="Proteomes" id="UP000001880">
    <property type="component" value="Chromosome"/>
</dbReference>
<feature type="domain" description="Electron transfer flavoprotein alpha/beta-subunit N-terminal" evidence="3">
    <location>
        <begin position="16"/>
        <end position="218"/>
    </location>
</feature>
<dbReference type="HOGENOM" id="CLU_791724_0_0_7"/>
<dbReference type="GO" id="GO:0009055">
    <property type="term" value="F:electron transfer activity"/>
    <property type="evidence" value="ECO:0007669"/>
    <property type="project" value="InterPro"/>
</dbReference>
<dbReference type="STRING" id="502025.Hoch_4117"/>
<comment type="similarity">
    <text evidence="1">Belongs to the ETF alpha-subunit/FixB family.</text>
</comment>
<dbReference type="SMART" id="SM00893">
    <property type="entry name" value="ETF"/>
    <property type="match status" value="1"/>
</dbReference>
<organism evidence="4 5">
    <name type="scientific">Haliangium ochraceum (strain DSM 14365 / JCM 11303 / SMP-2)</name>
    <dbReference type="NCBI Taxonomy" id="502025"/>
    <lineage>
        <taxon>Bacteria</taxon>
        <taxon>Pseudomonadati</taxon>
        <taxon>Myxococcota</taxon>
        <taxon>Polyangia</taxon>
        <taxon>Haliangiales</taxon>
        <taxon>Kofleriaceae</taxon>
        <taxon>Haliangium</taxon>
    </lineage>
</organism>
<dbReference type="InterPro" id="IPR014729">
    <property type="entry name" value="Rossmann-like_a/b/a_fold"/>
</dbReference>
<dbReference type="GO" id="GO:0050660">
    <property type="term" value="F:flavin adenine dinucleotide binding"/>
    <property type="evidence" value="ECO:0007669"/>
    <property type="project" value="InterPro"/>
</dbReference>
<evidence type="ECO:0000259" key="3">
    <source>
        <dbReference type="SMART" id="SM00893"/>
    </source>
</evidence>
<dbReference type="Gene3D" id="3.40.50.620">
    <property type="entry name" value="HUPs"/>
    <property type="match status" value="1"/>
</dbReference>
<dbReference type="InterPro" id="IPR001308">
    <property type="entry name" value="ETF_a/FixB"/>
</dbReference>
<keyword evidence="2" id="KW-0249">Electron transport</keyword>
<accession>D0LJP1</accession>
<reference evidence="4 5" key="1">
    <citation type="journal article" date="2010" name="Stand. Genomic Sci.">
        <title>Complete genome sequence of Haliangium ochraceum type strain (SMP-2).</title>
        <authorList>
            <consortium name="US DOE Joint Genome Institute (JGI-PGF)"/>
            <person name="Ivanova N."/>
            <person name="Daum C."/>
            <person name="Lang E."/>
            <person name="Abt B."/>
            <person name="Kopitz M."/>
            <person name="Saunders E."/>
            <person name="Lapidus A."/>
            <person name="Lucas S."/>
            <person name="Glavina Del Rio T."/>
            <person name="Nolan M."/>
            <person name="Tice H."/>
            <person name="Copeland A."/>
            <person name="Cheng J.F."/>
            <person name="Chen F."/>
            <person name="Bruce D."/>
            <person name="Goodwin L."/>
            <person name="Pitluck S."/>
            <person name="Mavromatis K."/>
            <person name="Pati A."/>
            <person name="Mikhailova N."/>
            <person name="Chen A."/>
            <person name="Palaniappan K."/>
            <person name="Land M."/>
            <person name="Hauser L."/>
            <person name="Chang Y.J."/>
            <person name="Jeffries C.D."/>
            <person name="Detter J.C."/>
            <person name="Brettin T."/>
            <person name="Rohde M."/>
            <person name="Goker M."/>
            <person name="Bristow J."/>
            <person name="Markowitz V."/>
            <person name="Eisen J.A."/>
            <person name="Hugenholtz P."/>
            <person name="Kyrpides N.C."/>
            <person name="Klenk H.P."/>
        </authorList>
    </citation>
    <scope>NUCLEOTIDE SEQUENCE [LARGE SCALE GENOMIC DNA]</scope>
    <source>
        <strain evidence="5">DSM 14365 / CIP 107738 / JCM 11303 / AJ 13395 / SMP-2</strain>
    </source>
</reference>
<dbReference type="KEGG" id="hoh:Hoch_4117"/>
<dbReference type="SUPFAM" id="SSF52402">
    <property type="entry name" value="Adenine nucleotide alpha hydrolases-like"/>
    <property type="match status" value="1"/>
</dbReference>
<dbReference type="Pfam" id="PF00766">
    <property type="entry name" value="ETF_alpha"/>
    <property type="match status" value="1"/>
</dbReference>
<dbReference type="eggNOG" id="COG2025">
    <property type="taxonomic scope" value="Bacteria"/>
</dbReference>
<dbReference type="InterPro" id="IPR029035">
    <property type="entry name" value="DHS-like_NAD/FAD-binding_dom"/>
</dbReference>
<dbReference type="PANTHER" id="PTHR43153:SF1">
    <property type="entry name" value="ELECTRON TRANSFER FLAVOPROTEIN SUBUNIT ALPHA, MITOCHONDRIAL"/>
    <property type="match status" value="1"/>
</dbReference>
<keyword evidence="5" id="KW-1185">Reference proteome</keyword>
<keyword evidence="2" id="KW-0813">Transport</keyword>
<dbReference type="GO" id="GO:0033539">
    <property type="term" value="P:fatty acid beta-oxidation using acyl-CoA dehydrogenase"/>
    <property type="evidence" value="ECO:0007669"/>
    <property type="project" value="TreeGrafter"/>
</dbReference>
<gene>
    <name evidence="4" type="ordered locus">Hoch_4117</name>
</gene>
<dbReference type="EMBL" id="CP001804">
    <property type="protein sequence ID" value="ACY16615.1"/>
    <property type="molecule type" value="Genomic_DNA"/>
</dbReference>
<dbReference type="Gene3D" id="3.40.50.1220">
    <property type="entry name" value="TPP-binding domain"/>
    <property type="match status" value="1"/>
</dbReference>
<sequence>MVEQVANLLVYIESHADSVGTKSAIEDLSPETAALMRCGRRIASTLGARLHAFCPLVKSEQPNAQAKNKARRQAIVQTLSRAGADKVLFVRVPGGPPLWASHGSALTTACERLQPRLILAPASPAGRDVAPRLAARLRAGFFADAVLDDSDSNALAFERSVHGASHARALDLAALEGPCVVTLSGQRGAPIGAPRDAQIGFLRDASAATRFSVLDRAPDPGAALHTARVIVTIGGGVSGPETVALARALADALGGELGGTRSACERGLVPPHRMIETGIRHVAPDLYVACGVGGSSAHLGAVSSSSTVVAIDVDPEAAICRAADYCLTGPMEDIIPELLDALDSRGEELA</sequence>